<comment type="caution">
    <text evidence="1">The sequence shown here is derived from an EMBL/GenBank/DDBJ whole genome shotgun (WGS) entry which is preliminary data.</text>
</comment>
<protein>
    <recommendedName>
        <fullName evidence="3">Lactamase</fullName>
    </recommendedName>
</protein>
<dbReference type="SUPFAM" id="SSF56281">
    <property type="entry name" value="Metallo-hydrolase/oxidoreductase"/>
    <property type="match status" value="1"/>
</dbReference>
<gene>
    <name evidence="1" type="ORF">A2714_02065</name>
</gene>
<evidence type="ECO:0000313" key="1">
    <source>
        <dbReference type="EMBL" id="OGM21098.1"/>
    </source>
</evidence>
<dbReference type="PANTHER" id="PTHR42967:SF1">
    <property type="entry name" value="MBL FOLD METALLO-HYDROLASE"/>
    <property type="match status" value="1"/>
</dbReference>
<sequence length="215" mass="23810">MDITYLGHSSFKLKGRLASVVTDPYDPNKVGLKYPKTEAEVVTISHPHDDHNFIEGVSNTRKVIDGPGEYEISGVSIVGISTFHDDKKGEIRGKNTIYIYEIDGIRCVHLGDLGHKLSEDIQEEIGTTDILMIPVGGVYTVGPAEAAEIVRQVEPLITIPMHFKAPGQNVSTFGQLAPVEEFLNLIGLPVEKMEKLSIKRSEFTEEQKVIVLERK</sequence>
<reference evidence="1 2" key="1">
    <citation type="journal article" date="2016" name="Nat. Commun.">
        <title>Thousands of microbial genomes shed light on interconnected biogeochemical processes in an aquifer system.</title>
        <authorList>
            <person name="Anantharaman K."/>
            <person name="Brown C.T."/>
            <person name="Hug L.A."/>
            <person name="Sharon I."/>
            <person name="Castelle C.J."/>
            <person name="Probst A.J."/>
            <person name="Thomas B.C."/>
            <person name="Singh A."/>
            <person name="Wilkins M.J."/>
            <person name="Karaoz U."/>
            <person name="Brodie E.L."/>
            <person name="Williams K.H."/>
            <person name="Hubbard S.S."/>
            <person name="Banfield J.F."/>
        </authorList>
    </citation>
    <scope>NUCLEOTIDE SEQUENCE [LARGE SCALE GENOMIC DNA]</scope>
</reference>
<dbReference type="InterPro" id="IPR036866">
    <property type="entry name" value="RibonucZ/Hydroxyglut_hydro"/>
</dbReference>
<dbReference type="EMBL" id="MGGE01000027">
    <property type="protein sequence ID" value="OGM21098.1"/>
    <property type="molecule type" value="Genomic_DNA"/>
</dbReference>
<dbReference type="Gene3D" id="3.60.15.10">
    <property type="entry name" value="Ribonuclease Z/Hydroxyacylglutathione hydrolase-like"/>
    <property type="match status" value="1"/>
</dbReference>
<proteinExistence type="predicted"/>
<name>A0A1F7Y366_9BACT</name>
<organism evidence="1 2">
    <name type="scientific">Candidatus Woesebacteria bacterium RIFCSPHIGHO2_01_FULL_38_9</name>
    <dbReference type="NCBI Taxonomy" id="1802492"/>
    <lineage>
        <taxon>Bacteria</taxon>
        <taxon>Candidatus Woeseibacteriota</taxon>
    </lineage>
</organism>
<evidence type="ECO:0000313" key="2">
    <source>
        <dbReference type="Proteomes" id="UP000178419"/>
    </source>
</evidence>
<accession>A0A1F7Y366</accession>
<dbReference type="Pfam" id="PF13483">
    <property type="entry name" value="Lactamase_B_3"/>
    <property type="match status" value="1"/>
</dbReference>
<evidence type="ECO:0008006" key="3">
    <source>
        <dbReference type="Google" id="ProtNLM"/>
    </source>
</evidence>
<dbReference type="Proteomes" id="UP000178419">
    <property type="component" value="Unassembled WGS sequence"/>
</dbReference>
<dbReference type="AlphaFoldDB" id="A0A1F7Y366"/>
<dbReference type="PANTHER" id="PTHR42967">
    <property type="entry name" value="METAL DEPENDENT HYDROLASE"/>
    <property type="match status" value="1"/>
</dbReference>